<dbReference type="Pfam" id="PF04675">
    <property type="entry name" value="DNA_ligase_A_N"/>
    <property type="match status" value="1"/>
</dbReference>
<evidence type="ECO:0000256" key="5">
    <source>
        <dbReference type="ARBA" id="ARBA00022692"/>
    </source>
</evidence>
<evidence type="ECO:0000256" key="8">
    <source>
        <dbReference type="ARBA" id="ARBA00022763"/>
    </source>
</evidence>
<dbReference type="PROSITE" id="PS50160">
    <property type="entry name" value="DNA_LIGASE_A3"/>
    <property type="match status" value="1"/>
</dbReference>
<keyword evidence="4" id="KW-0132">Cell division</keyword>
<keyword evidence="6" id="KW-0235">DNA replication</keyword>
<feature type="transmembrane region" description="Helical" evidence="19">
    <location>
        <begin position="1211"/>
        <end position="1231"/>
    </location>
</feature>
<feature type="domain" description="ATP-dependent DNA ligase family profile" evidence="20">
    <location>
        <begin position="534"/>
        <end position="670"/>
    </location>
</feature>
<evidence type="ECO:0000313" key="22">
    <source>
        <dbReference type="Proteomes" id="UP000266723"/>
    </source>
</evidence>
<dbReference type="Gene3D" id="2.40.50.140">
    <property type="entry name" value="Nucleic acid-binding proteins"/>
    <property type="match status" value="1"/>
</dbReference>
<dbReference type="Pfam" id="PF23259">
    <property type="entry name" value="CHX17_C"/>
    <property type="match status" value="1"/>
</dbReference>
<evidence type="ECO:0000256" key="4">
    <source>
        <dbReference type="ARBA" id="ARBA00022618"/>
    </source>
</evidence>
<keyword evidence="10 19" id="KW-1133">Transmembrane helix</keyword>
<evidence type="ECO:0000256" key="19">
    <source>
        <dbReference type="SAM" id="Phobius"/>
    </source>
</evidence>
<dbReference type="EMBL" id="QGKV02002055">
    <property type="protein sequence ID" value="KAF3498061.1"/>
    <property type="molecule type" value="Genomic_DNA"/>
</dbReference>
<keyword evidence="22" id="KW-1185">Reference proteome</keyword>
<accession>A0ABQ7AKC4</accession>
<evidence type="ECO:0000313" key="21">
    <source>
        <dbReference type="EMBL" id="KAF3498061.1"/>
    </source>
</evidence>
<proteinExistence type="inferred from homology"/>
<evidence type="ECO:0000256" key="13">
    <source>
        <dbReference type="ARBA" id="ARBA00023204"/>
    </source>
</evidence>
<keyword evidence="8 16" id="KW-0227">DNA damage</keyword>
<protein>
    <recommendedName>
        <fullName evidence="16">DNA ligase</fullName>
        <ecNumber evidence="16">6.5.1.1</ecNumber>
    </recommendedName>
</protein>
<keyword evidence="5 19" id="KW-0812">Transmembrane</keyword>
<dbReference type="Gene3D" id="1.20.1530.20">
    <property type="match status" value="1"/>
</dbReference>
<dbReference type="Proteomes" id="UP000266723">
    <property type="component" value="Unassembled WGS sequence"/>
</dbReference>
<keyword evidence="3 16" id="KW-0436">Ligase</keyword>
<keyword evidence="12 16" id="KW-0233">DNA recombination</keyword>
<reference evidence="21 22" key="1">
    <citation type="journal article" date="2020" name="BMC Genomics">
        <title>Intraspecific diversification of the crop wild relative Brassica cretica Lam. using demographic model selection.</title>
        <authorList>
            <person name="Kioukis A."/>
            <person name="Michalopoulou V.A."/>
            <person name="Briers L."/>
            <person name="Pirintsos S."/>
            <person name="Studholme D.J."/>
            <person name="Pavlidis P."/>
            <person name="Sarris P.F."/>
        </authorList>
    </citation>
    <scope>NUCLEOTIDE SEQUENCE [LARGE SCALE GENOMIC DNA]</scope>
    <source>
        <strain evidence="22">cv. PFS-1207/04</strain>
    </source>
</reference>
<dbReference type="Gene3D" id="3.30.1490.70">
    <property type="match status" value="1"/>
</dbReference>
<feature type="transmembrane region" description="Helical" evidence="19">
    <location>
        <begin position="1243"/>
        <end position="1264"/>
    </location>
</feature>
<feature type="transmembrane region" description="Helical" evidence="19">
    <location>
        <begin position="820"/>
        <end position="840"/>
    </location>
</feature>
<dbReference type="InterPro" id="IPR000977">
    <property type="entry name" value="DNA_ligase_ATP-dep"/>
</dbReference>
<dbReference type="SUPFAM" id="SSF117018">
    <property type="entry name" value="ATP-dependent DNA ligase DNA-binding domain"/>
    <property type="match status" value="1"/>
</dbReference>
<dbReference type="PANTHER" id="PTHR45674:SF4">
    <property type="entry name" value="DNA LIGASE 1"/>
    <property type="match status" value="1"/>
</dbReference>
<evidence type="ECO:0000256" key="6">
    <source>
        <dbReference type="ARBA" id="ARBA00022705"/>
    </source>
</evidence>
<dbReference type="PANTHER" id="PTHR45674">
    <property type="entry name" value="DNA LIGASE 1/3 FAMILY MEMBER"/>
    <property type="match status" value="1"/>
</dbReference>
<feature type="transmembrane region" description="Helical" evidence="19">
    <location>
        <begin position="860"/>
        <end position="881"/>
    </location>
</feature>
<feature type="transmembrane region" description="Helical" evidence="19">
    <location>
        <begin position="1143"/>
        <end position="1162"/>
    </location>
</feature>
<dbReference type="InterPro" id="IPR012309">
    <property type="entry name" value="DNA_ligase_ATP-dep_C"/>
</dbReference>
<comment type="similarity">
    <text evidence="2 17">Belongs to the ATP-dependent DNA ligase family.</text>
</comment>
<dbReference type="PROSITE" id="PS00333">
    <property type="entry name" value="DNA_LIGASE_A2"/>
    <property type="match status" value="1"/>
</dbReference>
<feature type="region of interest" description="Disordered" evidence="18">
    <location>
        <begin position="130"/>
        <end position="149"/>
    </location>
</feature>
<name>A0ABQ7AKC4_BRACR</name>
<keyword evidence="13 16" id="KW-0234">DNA repair</keyword>
<dbReference type="NCBIfam" id="TIGR00574">
    <property type="entry name" value="dnl1"/>
    <property type="match status" value="1"/>
</dbReference>
<feature type="transmembrane region" description="Helical" evidence="19">
    <location>
        <begin position="960"/>
        <end position="979"/>
    </location>
</feature>
<evidence type="ECO:0000256" key="10">
    <source>
        <dbReference type="ARBA" id="ARBA00022989"/>
    </source>
</evidence>
<feature type="transmembrane region" description="Helical" evidence="19">
    <location>
        <begin position="1058"/>
        <end position="1080"/>
    </location>
</feature>
<evidence type="ECO:0000256" key="9">
    <source>
        <dbReference type="ARBA" id="ARBA00022840"/>
    </source>
</evidence>
<dbReference type="EC" id="6.5.1.1" evidence="16"/>
<feature type="transmembrane region" description="Helical" evidence="19">
    <location>
        <begin position="931"/>
        <end position="948"/>
    </location>
</feature>
<dbReference type="InterPro" id="IPR012308">
    <property type="entry name" value="DNA_ligase_ATP-dep_N"/>
</dbReference>
<dbReference type="Gene3D" id="3.30.470.30">
    <property type="entry name" value="DNA ligase/mRNA capping enzyme"/>
    <property type="match status" value="1"/>
</dbReference>
<dbReference type="InterPro" id="IPR006153">
    <property type="entry name" value="Cation/H_exchanger_TM"/>
</dbReference>
<dbReference type="Pfam" id="PF04679">
    <property type="entry name" value="DNA_ligase_A_C"/>
    <property type="match status" value="1"/>
</dbReference>
<feature type="transmembrane region" description="Helical" evidence="19">
    <location>
        <begin position="1092"/>
        <end position="1111"/>
    </location>
</feature>
<dbReference type="SUPFAM" id="SSF50249">
    <property type="entry name" value="Nucleic acid-binding proteins"/>
    <property type="match status" value="1"/>
</dbReference>
<dbReference type="SUPFAM" id="SSF56091">
    <property type="entry name" value="DNA ligase/mRNA capping enzyme, catalytic domain"/>
    <property type="match status" value="1"/>
</dbReference>
<dbReference type="InterPro" id="IPR050191">
    <property type="entry name" value="ATP-dep_DNA_ligase"/>
</dbReference>
<evidence type="ECO:0000256" key="7">
    <source>
        <dbReference type="ARBA" id="ARBA00022741"/>
    </source>
</evidence>
<dbReference type="Gene3D" id="1.10.3260.10">
    <property type="entry name" value="DNA ligase, ATP-dependent, N-terminal domain"/>
    <property type="match status" value="1"/>
</dbReference>
<evidence type="ECO:0000256" key="18">
    <source>
        <dbReference type="SAM" id="MobiDB-lite"/>
    </source>
</evidence>
<comment type="catalytic activity">
    <reaction evidence="15 16">
        <text>ATP + (deoxyribonucleotide)n-3'-hydroxyl + 5'-phospho-(deoxyribonucleotide)m = (deoxyribonucleotide)n+m + AMP + diphosphate.</text>
        <dbReference type="EC" id="6.5.1.1"/>
    </reaction>
</comment>
<feature type="region of interest" description="Disordered" evidence="18">
    <location>
        <begin position="60"/>
        <end position="124"/>
    </location>
</feature>
<dbReference type="InterPro" id="IPR036599">
    <property type="entry name" value="DNA_ligase_N_sf"/>
</dbReference>
<gene>
    <name evidence="21" type="ORF">DY000_02058057</name>
</gene>
<dbReference type="Pfam" id="PF00999">
    <property type="entry name" value="Na_H_Exchanger"/>
    <property type="match status" value="1"/>
</dbReference>
<feature type="transmembrane region" description="Helical" evidence="19">
    <location>
        <begin position="1182"/>
        <end position="1204"/>
    </location>
</feature>
<dbReference type="InterPro" id="IPR016059">
    <property type="entry name" value="DNA_ligase_ATP-dep_CS"/>
</dbReference>
<evidence type="ECO:0000256" key="16">
    <source>
        <dbReference type="RuleBase" id="RU000617"/>
    </source>
</evidence>
<comment type="caution">
    <text evidence="21">The sequence shown here is derived from an EMBL/GenBank/DDBJ whole genome shotgun (WGS) entry which is preliminary data.</text>
</comment>
<organism evidence="21 22">
    <name type="scientific">Brassica cretica</name>
    <name type="common">Mustard</name>
    <dbReference type="NCBI Taxonomy" id="69181"/>
    <lineage>
        <taxon>Eukaryota</taxon>
        <taxon>Viridiplantae</taxon>
        <taxon>Streptophyta</taxon>
        <taxon>Embryophyta</taxon>
        <taxon>Tracheophyta</taxon>
        <taxon>Spermatophyta</taxon>
        <taxon>Magnoliopsida</taxon>
        <taxon>eudicotyledons</taxon>
        <taxon>Gunneridae</taxon>
        <taxon>Pentapetalae</taxon>
        <taxon>rosids</taxon>
        <taxon>malvids</taxon>
        <taxon>Brassicales</taxon>
        <taxon>Brassicaceae</taxon>
        <taxon>Brassiceae</taxon>
        <taxon>Brassica</taxon>
    </lineage>
</organism>
<keyword evidence="14" id="KW-0131">Cell cycle</keyword>
<evidence type="ECO:0000259" key="20">
    <source>
        <dbReference type="PROSITE" id="PS50160"/>
    </source>
</evidence>
<dbReference type="InterPro" id="IPR012340">
    <property type="entry name" value="NA-bd_OB-fold"/>
</dbReference>
<evidence type="ECO:0000256" key="15">
    <source>
        <dbReference type="ARBA" id="ARBA00034003"/>
    </source>
</evidence>
<dbReference type="CDD" id="cd07900">
    <property type="entry name" value="Adenylation_DNA_ligase_I_Euk"/>
    <property type="match status" value="1"/>
</dbReference>
<evidence type="ECO:0000256" key="3">
    <source>
        <dbReference type="ARBA" id="ARBA00022598"/>
    </source>
</evidence>
<dbReference type="InterPro" id="IPR038770">
    <property type="entry name" value="Na+/solute_symporter_sf"/>
</dbReference>
<evidence type="ECO:0000256" key="14">
    <source>
        <dbReference type="ARBA" id="ARBA00023306"/>
    </source>
</evidence>
<evidence type="ECO:0000256" key="12">
    <source>
        <dbReference type="ARBA" id="ARBA00023172"/>
    </source>
</evidence>
<dbReference type="PROSITE" id="PS00697">
    <property type="entry name" value="DNA_LIGASE_A1"/>
    <property type="match status" value="1"/>
</dbReference>
<evidence type="ECO:0000256" key="2">
    <source>
        <dbReference type="ARBA" id="ARBA00007572"/>
    </source>
</evidence>
<keyword evidence="7 16" id="KW-0547">Nucleotide-binding</keyword>
<dbReference type="InterPro" id="IPR012310">
    <property type="entry name" value="DNA_ligase_ATP-dep_cent"/>
</dbReference>
<dbReference type="InterPro" id="IPR057290">
    <property type="entry name" value="CHX17_C"/>
</dbReference>
<keyword evidence="9 16" id="KW-0067">ATP-binding</keyword>
<evidence type="ECO:0000256" key="1">
    <source>
        <dbReference type="ARBA" id="ARBA00004141"/>
    </source>
</evidence>
<feature type="compositionally biased region" description="Basic and acidic residues" evidence="18">
    <location>
        <begin position="112"/>
        <end position="124"/>
    </location>
</feature>
<evidence type="ECO:0000256" key="11">
    <source>
        <dbReference type="ARBA" id="ARBA00023136"/>
    </source>
</evidence>
<keyword evidence="11 19" id="KW-0472">Membrane</keyword>
<dbReference type="CDD" id="cd07969">
    <property type="entry name" value="OBF_DNA_ligase_I"/>
    <property type="match status" value="1"/>
</dbReference>
<comment type="subcellular location">
    <subcellularLocation>
        <location evidence="1">Membrane</location>
        <topology evidence="1">Multi-pass membrane protein</topology>
    </subcellularLocation>
</comment>
<dbReference type="Pfam" id="PF01068">
    <property type="entry name" value="DNA_ligase_A_M"/>
    <property type="match status" value="1"/>
</dbReference>
<feature type="transmembrane region" description="Helical" evidence="19">
    <location>
        <begin position="1025"/>
        <end position="1046"/>
    </location>
</feature>
<feature type="transmembrane region" description="Helical" evidence="19">
    <location>
        <begin position="893"/>
        <end position="911"/>
    </location>
</feature>
<evidence type="ECO:0000256" key="17">
    <source>
        <dbReference type="RuleBase" id="RU004196"/>
    </source>
</evidence>
<sequence length="1676" mass="186451">MLAIRSSNHFRWISSLCTKTRFSSALVSLNRQVSPFPFTSYLHRVMSSSRPSAFDALMSKARASAKKKTTPQASASSPSPNKRKIAKTQDADSPKAEAFPDEPRSDSPSIAEDLKKGAKTQDADLTKVEAFPDSDKPRSSIAKKSRTLSQTDKVDELKSKIVLLKRKPGEFDPERVCCWEKEERVPFLFVALAFDLISAESGRIVITDILCNMLRTVIATTPDDLVATVYLAANEIAPAHEGVELGIGEGSIIKAISEAFGRTESQVKKLNTELGDLGLVAKGSRSSQTMMFKPEPLTVVKVFNTFRQIAKESGKDSTEKKKDRMKALLVAATDCEPLYLTRLLQAKLRLGFSNQTVLAALGQAAVYNEEHSKPPAKTKSPLEEAAKIVKQVFTVLPVYDIIVPALLTGGVWNLPKTCNFTLGVPIGPMLAKPTKGVGEILNKFQDTVFTCEYKYDGERAQVHCMEDGTFEIYSRNAERNTGKYPDVALALSRLKKPSVKSFILDCEVVAFDREKKKILPFQILSTRARKNVNVNDIKVGVCIFAFDMLYLNGQQLIQENLDIRREKLYGSFEEDLGYFQFATALTSSDIDEIQKFLDASVDIGCEGLIIKTLNSDATYEPAKRSNNWLKLKKDYMDSIGDSVDLVPIAAFHGRGKRTGVFGAFLLACYDADKEEFQSICKIGTGFSEAVLEERSTSLRSRVIPTPKQYYRVGDSLNPDVWFEPTEVWEVKAADLTISPVHRAANGIVDPDKGISLRFPRLLRVREDKKPEEATSSEQIADMYQAQKHNHPSNEAKGLGRIRYPGNFKVSGFGSLSGGSIILLSLSGSGVLGYLGVGYPSKNWVWEILVNKAQGMSFWEYPLPNLEIIIFSTFVIWRLFDFTCSKIGLRVPRFTYMMIAGVILGQTCYVNNKSWLHNIFFPDDGRPKVAETLGAFGFLLYWFLKGVTMEAGTGLRMGKKAGVIGFTTMFAPLICGNFLFRWRKRGNISVLITEYRLIIFMQSISAFTSIDTLLRDLKIKHSEFGRIALAGSMVTDMLAFIVTFLNAMHYEKYDGLLQTIFSCLFFAFMIFVMRPAMYWVIKQTPEGRPVKDFYIYLILALACLSFKYFVAIHSYGPAGSFVFGLAVPNGYPLGSAFVQKFESFNLGALFPLFGSLTMMQVDVPWLLKECGNLIRMEGQLYEVVSFILFVNATKFIASTIAAYSFKMPLRDSFALALVLNNKGVFELAYFAYAVETKKVRPGVFTIVAAIILLNSIFIPMALELVHDPTKRFKSYRKRNLAILKDGAELQSLVCIYKPDNITSMINLLEAFNPSKDSPMACSVLHLIALVGQATPTFISHQLQKPELGSISCSDNVITSFRRFQQKIYQYTSLDIFTSVSMTKHMHEDICWLALSKSMTLILLPFHRTWSVDRSTVISNDDKLRIININVLRRSPCSVGIFIYRKPIVEYHMTAYHSKICLIFNGGKDDKEALAITNRLRLTETRISLTIIRFTPTFSEMKNEEMEGTFQMVSLEETVSNVVKEKDESVTYIDKAISDGSETSKILRAMGNDYDLFIVGRSSGLGTEATSGLSEWTEFEELGPIGDLLASHEFPSRASVLVRLKAGPMIPLAQSREAAVTKLTEEVAVTRVAVEATRGGSGGSGGSGGWGGCSCFRDIRSGGSGLRGNNGGLYVPEL</sequence>